<reference evidence="2 3" key="1">
    <citation type="submission" date="2011-01" db="EMBL/GenBank/DDBJ databases">
        <authorList>
            <person name="Muzny D."/>
            <person name="Qin X."/>
            <person name="Deng J."/>
            <person name="Jiang H."/>
            <person name="Liu Y."/>
            <person name="Qu J."/>
            <person name="Song X.-Z."/>
            <person name="Zhang L."/>
            <person name="Thornton R."/>
            <person name="Coyle M."/>
            <person name="Francisco L."/>
            <person name="Jackson L."/>
            <person name="Javaid M."/>
            <person name="Korchina V."/>
            <person name="Kovar C."/>
            <person name="Mata R."/>
            <person name="Mathew T."/>
            <person name="Ngo R."/>
            <person name="Nguyen L."/>
            <person name="Nguyen N."/>
            <person name="Okwuonu G."/>
            <person name="Ongeri F."/>
            <person name="Pham C."/>
            <person name="Simmons D."/>
            <person name="Wilczek-Boney K."/>
            <person name="Hale W."/>
            <person name="Jakkamsetti A."/>
            <person name="Pham P."/>
            <person name="Ruth R."/>
            <person name="San Lucas F."/>
            <person name="Warren J."/>
            <person name="Zhang J."/>
            <person name="Zhao Z."/>
            <person name="Zhou C."/>
            <person name="Zhu D."/>
            <person name="Lee S."/>
            <person name="Bess C."/>
            <person name="Blankenburg K."/>
            <person name="Forbes L."/>
            <person name="Fu Q."/>
            <person name="Gubbala S."/>
            <person name="Hirani K."/>
            <person name="Jayaseelan J.C."/>
            <person name="Lara F."/>
            <person name="Munidasa M."/>
            <person name="Palculict T."/>
            <person name="Patil S."/>
            <person name="Pu L.-L."/>
            <person name="Saada N."/>
            <person name="Tang L."/>
            <person name="Weissenberger G."/>
            <person name="Zhu Y."/>
            <person name="Hemphill L."/>
            <person name="Shang Y."/>
            <person name="Youmans B."/>
            <person name="Ayvaz T."/>
            <person name="Ross M."/>
            <person name="Santibanez J."/>
            <person name="Aqrawi P."/>
            <person name="Gross S."/>
            <person name="Joshi V."/>
            <person name="Fowler G."/>
            <person name="Nazareth L."/>
            <person name="Reid J."/>
            <person name="Worley K."/>
            <person name="Petrosino J."/>
            <person name="Highlander S."/>
            <person name="Gibbs R."/>
        </authorList>
    </citation>
    <scope>NUCLEOTIDE SEQUENCE [LARGE SCALE GENOMIC DNA]</scope>
    <source>
        <strain evidence="2 3">ATCC 12755</strain>
    </source>
</reference>
<evidence type="ECO:0000256" key="1">
    <source>
        <dbReference type="SAM" id="MobiDB-lite"/>
    </source>
</evidence>
<gene>
    <name evidence="2" type="ORF">HMPREF9087_1549</name>
</gene>
<sequence length="40" mass="4508">MVAPLSLQHLPILTEKQQKKKKISSRSKKSSQSLRSATFP</sequence>
<protein>
    <submittedName>
        <fullName evidence="2">Uncharacterized protein</fullName>
    </submittedName>
</protein>
<evidence type="ECO:0000313" key="2">
    <source>
        <dbReference type="EMBL" id="EGC70161.1"/>
    </source>
</evidence>
<dbReference type="EMBL" id="AEWT01000010">
    <property type="protein sequence ID" value="EGC70161.1"/>
    <property type="molecule type" value="Genomic_DNA"/>
</dbReference>
<feature type="compositionally biased region" description="Basic residues" evidence="1">
    <location>
        <begin position="18"/>
        <end position="29"/>
    </location>
</feature>
<dbReference type="AlphaFoldDB" id="F0EJB1"/>
<proteinExistence type="predicted"/>
<dbReference type="HOGENOM" id="CLU_3288937_0_0_9"/>
<name>F0EJB1_ENTCA</name>
<dbReference type="Proteomes" id="UP000004835">
    <property type="component" value="Unassembled WGS sequence"/>
</dbReference>
<organism evidence="2 3">
    <name type="scientific">Enterococcus casseliflavus ATCC 12755</name>
    <dbReference type="NCBI Taxonomy" id="888066"/>
    <lineage>
        <taxon>Bacteria</taxon>
        <taxon>Bacillati</taxon>
        <taxon>Bacillota</taxon>
        <taxon>Bacilli</taxon>
        <taxon>Lactobacillales</taxon>
        <taxon>Enterococcaceae</taxon>
        <taxon>Enterococcus</taxon>
    </lineage>
</organism>
<feature type="region of interest" description="Disordered" evidence="1">
    <location>
        <begin position="1"/>
        <end position="40"/>
    </location>
</feature>
<comment type="caution">
    <text evidence="2">The sequence shown here is derived from an EMBL/GenBank/DDBJ whole genome shotgun (WGS) entry which is preliminary data.</text>
</comment>
<feature type="compositionally biased region" description="Low complexity" evidence="1">
    <location>
        <begin position="30"/>
        <end position="40"/>
    </location>
</feature>
<accession>F0EJB1</accession>
<evidence type="ECO:0000313" key="3">
    <source>
        <dbReference type="Proteomes" id="UP000004835"/>
    </source>
</evidence>